<dbReference type="Proteomes" id="UP000646749">
    <property type="component" value="Unassembled WGS sequence"/>
</dbReference>
<keyword evidence="2" id="KW-1185">Reference proteome</keyword>
<accession>A0ABQ4E821</accession>
<evidence type="ECO:0000313" key="2">
    <source>
        <dbReference type="Proteomes" id="UP000646749"/>
    </source>
</evidence>
<organism evidence="1 2">
    <name type="scientific">Plantactinospora endophytica</name>
    <dbReference type="NCBI Taxonomy" id="673535"/>
    <lineage>
        <taxon>Bacteria</taxon>
        <taxon>Bacillati</taxon>
        <taxon>Actinomycetota</taxon>
        <taxon>Actinomycetes</taxon>
        <taxon>Micromonosporales</taxon>
        <taxon>Micromonosporaceae</taxon>
        <taxon>Plantactinospora</taxon>
    </lineage>
</organism>
<comment type="caution">
    <text evidence="1">The sequence shown here is derived from an EMBL/GenBank/DDBJ whole genome shotgun (WGS) entry which is preliminary data.</text>
</comment>
<dbReference type="EMBL" id="BONW01000030">
    <property type="protein sequence ID" value="GIG90882.1"/>
    <property type="molecule type" value="Genomic_DNA"/>
</dbReference>
<reference evidence="1 2" key="1">
    <citation type="submission" date="2021-01" db="EMBL/GenBank/DDBJ databases">
        <title>Whole genome shotgun sequence of Plantactinospora endophytica NBRC 110450.</title>
        <authorList>
            <person name="Komaki H."/>
            <person name="Tamura T."/>
        </authorList>
    </citation>
    <scope>NUCLEOTIDE SEQUENCE [LARGE SCALE GENOMIC DNA]</scope>
    <source>
        <strain evidence="1 2">NBRC 110450</strain>
    </source>
</reference>
<proteinExistence type="predicted"/>
<name>A0ABQ4E821_9ACTN</name>
<protein>
    <submittedName>
        <fullName evidence="1">Uncharacterized protein</fullName>
    </submittedName>
</protein>
<gene>
    <name evidence="1" type="ORF">Pen02_58180</name>
</gene>
<dbReference type="RefSeq" id="WP_203869283.1">
    <property type="nucleotide sequence ID" value="NZ_BONW01000030.1"/>
</dbReference>
<sequence length="243" mass="27131">MSRSEPGKIAERFARDLITMLNRTVCDRAFVGVLERPDGMVVFGTGLRRGQRAEPIPMKTRGGVPCWLTVSGQLFLDGDNYLTVKKSTFLVSAGKPAVELFHYDYERDKIGYPDAHLQIFAHGEAWDELLLASGRSEGSVSKLHLPVGGRRYQVALEDIVEALIAEGILEPQAGWKAVLERSRDEFRRRQLAAAVRRDPSTAVAELQTRGYTVAAPDQALVSNVVQFSKSRLRRLGRRGPRER</sequence>
<evidence type="ECO:0000313" key="1">
    <source>
        <dbReference type="EMBL" id="GIG90882.1"/>
    </source>
</evidence>